<feature type="domain" description="RlpA-like protein double-psi beta-barrel" evidence="4">
    <location>
        <begin position="340"/>
        <end position="385"/>
    </location>
</feature>
<evidence type="ECO:0000256" key="3">
    <source>
        <dbReference type="SAM" id="SignalP"/>
    </source>
</evidence>
<dbReference type="Proteomes" id="UP000245942">
    <property type="component" value="Unassembled WGS sequence"/>
</dbReference>
<evidence type="ECO:0000313" key="6">
    <source>
        <dbReference type="Proteomes" id="UP000245942"/>
    </source>
</evidence>
<feature type="region of interest" description="Disordered" evidence="2">
    <location>
        <begin position="152"/>
        <end position="254"/>
    </location>
</feature>
<dbReference type="InterPro" id="IPR051477">
    <property type="entry name" value="Expansin_CellWall"/>
</dbReference>
<feature type="compositionally biased region" description="Basic residues" evidence="2">
    <location>
        <begin position="215"/>
        <end position="228"/>
    </location>
</feature>
<dbReference type="EMBL" id="KZ819322">
    <property type="protein sequence ID" value="PWN22827.1"/>
    <property type="molecule type" value="Genomic_DNA"/>
</dbReference>
<dbReference type="PANTHER" id="PTHR31836">
    <property type="match status" value="1"/>
</dbReference>
<organism evidence="5 6">
    <name type="scientific">Pseudomicrostroma glucosiphilum</name>
    <dbReference type="NCBI Taxonomy" id="1684307"/>
    <lineage>
        <taxon>Eukaryota</taxon>
        <taxon>Fungi</taxon>
        <taxon>Dikarya</taxon>
        <taxon>Basidiomycota</taxon>
        <taxon>Ustilaginomycotina</taxon>
        <taxon>Exobasidiomycetes</taxon>
        <taxon>Microstromatales</taxon>
        <taxon>Microstromatales incertae sedis</taxon>
        <taxon>Pseudomicrostroma</taxon>
    </lineage>
</organism>
<dbReference type="PANTHER" id="PTHR31836:SF28">
    <property type="entry name" value="SRCR DOMAIN-CONTAINING PROTEIN-RELATED"/>
    <property type="match status" value="1"/>
</dbReference>
<dbReference type="InterPro" id="IPR036908">
    <property type="entry name" value="RlpA-like_sf"/>
</dbReference>
<dbReference type="OrthoDB" id="623670at2759"/>
<dbReference type="SUPFAM" id="SSF50685">
    <property type="entry name" value="Barwin-like endoglucanases"/>
    <property type="match status" value="1"/>
</dbReference>
<keyword evidence="1 3" id="KW-0732">Signal</keyword>
<sequence length="395" mass="40135">MHSFRTTTLLLALVAVASSLSATTANASLDEAMAIRGHQNMRARRNTVNSIVSNHGSALRRKRLTQAAQELAARQAEEVSSSSVDASEPATTTSAAADATSSSATSTATSTETATDSASVTASNSTSTASSTVTGTATSTSVMATTTAIFDIEGEDTEEFTDETDEDDDSTPASSSSSTASSSSTHTHTHTKHSKHHHHHHSSSSSAAGATATKSSKKTTVKKNKSCKNKSSNAKLAAANSSNDSSSSSSAAASPTTKASASAASSTASSSSTSTGTGLLSGVSDITENGEITYFSVGLGACGYTDSDSDYIAALPVGLWNSIGGADVWEGNIVCNKKIKISKGDTVITVTVRDQCPTCANNHLDLSPSAFKALAPLVEGEVSVSWGWVGGEPSK</sequence>
<reference evidence="5 6" key="1">
    <citation type="journal article" date="2018" name="Mol. Biol. Evol.">
        <title>Broad Genomic Sampling Reveals a Smut Pathogenic Ancestry of the Fungal Clade Ustilaginomycotina.</title>
        <authorList>
            <person name="Kijpornyongpan T."/>
            <person name="Mondo S.J."/>
            <person name="Barry K."/>
            <person name="Sandor L."/>
            <person name="Lee J."/>
            <person name="Lipzen A."/>
            <person name="Pangilinan J."/>
            <person name="LaButti K."/>
            <person name="Hainaut M."/>
            <person name="Henrissat B."/>
            <person name="Grigoriev I.V."/>
            <person name="Spatafora J.W."/>
            <person name="Aime M.C."/>
        </authorList>
    </citation>
    <scope>NUCLEOTIDE SEQUENCE [LARGE SCALE GENOMIC DNA]</scope>
    <source>
        <strain evidence="5 6">MCA 4718</strain>
    </source>
</reference>
<evidence type="ECO:0000259" key="4">
    <source>
        <dbReference type="Pfam" id="PF03330"/>
    </source>
</evidence>
<keyword evidence="6" id="KW-1185">Reference proteome</keyword>
<name>A0A316UC67_9BASI</name>
<evidence type="ECO:0000313" key="5">
    <source>
        <dbReference type="EMBL" id="PWN22827.1"/>
    </source>
</evidence>
<feature type="chain" id="PRO_5016447297" description="RlpA-like protein double-psi beta-barrel domain-containing protein" evidence="3">
    <location>
        <begin position="20"/>
        <end position="395"/>
    </location>
</feature>
<feature type="compositionally biased region" description="Basic residues" evidence="2">
    <location>
        <begin position="187"/>
        <end position="202"/>
    </location>
</feature>
<feature type="compositionally biased region" description="Low complexity" evidence="2">
    <location>
        <begin position="203"/>
        <end position="214"/>
    </location>
</feature>
<dbReference type="STRING" id="1684307.A0A316UC67"/>
<dbReference type="CDD" id="cd22191">
    <property type="entry name" value="DPBB_RlpA_EXP_N-like"/>
    <property type="match status" value="1"/>
</dbReference>
<dbReference type="InterPro" id="IPR009009">
    <property type="entry name" value="RlpA-like_DPBB"/>
</dbReference>
<protein>
    <recommendedName>
        <fullName evidence="4">RlpA-like protein double-psi beta-barrel domain-containing protein</fullName>
    </recommendedName>
</protein>
<dbReference type="AlphaFoldDB" id="A0A316UC67"/>
<feature type="region of interest" description="Disordered" evidence="2">
    <location>
        <begin position="74"/>
        <end position="137"/>
    </location>
</feature>
<feature type="compositionally biased region" description="Low complexity" evidence="2">
    <location>
        <begin position="229"/>
        <end position="254"/>
    </location>
</feature>
<gene>
    <name evidence="5" type="ORF">BCV69DRAFT_98947</name>
</gene>
<accession>A0A316UC67</accession>
<dbReference type="Pfam" id="PF03330">
    <property type="entry name" value="DPBB_1"/>
    <property type="match status" value="1"/>
</dbReference>
<feature type="signal peptide" evidence="3">
    <location>
        <begin position="1"/>
        <end position="19"/>
    </location>
</feature>
<evidence type="ECO:0000256" key="1">
    <source>
        <dbReference type="ARBA" id="ARBA00022729"/>
    </source>
</evidence>
<evidence type="ECO:0000256" key="2">
    <source>
        <dbReference type="SAM" id="MobiDB-lite"/>
    </source>
</evidence>
<feature type="compositionally biased region" description="Low complexity" evidence="2">
    <location>
        <begin position="171"/>
        <end position="186"/>
    </location>
</feature>
<feature type="compositionally biased region" description="Acidic residues" evidence="2">
    <location>
        <begin position="152"/>
        <end position="170"/>
    </location>
</feature>
<dbReference type="RefSeq" id="XP_025349987.1">
    <property type="nucleotide sequence ID" value="XM_025495678.1"/>
</dbReference>
<dbReference type="GeneID" id="37017412"/>
<dbReference type="Gene3D" id="2.40.40.10">
    <property type="entry name" value="RlpA-like domain"/>
    <property type="match status" value="1"/>
</dbReference>
<proteinExistence type="predicted"/>